<keyword evidence="2" id="KW-1185">Reference proteome</keyword>
<dbReference type="EMBL" id="CP133617">
    <property type="protein sequence ID" value="WMV33452.1"/>
    <property type="molecule type" value="Genomic_DNA"/>
</dbReference>
<sequence length="35" mass="4074">MIAKLLEQGWQCSQKGRKMEGCSCMHFVDSVERKE</sequence>
<proteinExistence type="predicted"/>
<evidence type="ECO:0000313" key="2">
    <source>
        <dbReference type="Proteomes" id="UP001234989"/>
    </source>
</evidence>
<gene>
    <name evidence="1" type="ORF">MTR67_026837</name>
</gene>
<dbReference type="Proteomes" id="UP001234989">
    <property type="component" value="Chromosome 6"/>
</dbReference>
<accession>A0AAF0R3W5</accession>
<dbReference type="AlphaFoldDB" id="A0AAF0R3W5"/>
<evidence type="ECO:0000313" key="1">
    <source>
        <dbReference type="EMBL" id="WMV33452.1"/>
    </source>
</evidence>
<reference evidence="1" key="1">
    <citation type="submission" date="2023-08" db="EMBL/GenBank/DDBJ databases">
        <title>A de novo genome assembly of Solanum verrucosum Schlechtendal, a Mexican diploid species geographically isolated from the other diploid A-genome species in potato relatives.</title>
        <authorList>
            <person name="Hosaka K."/>
        </authorList>
    </citation>
    <scope>NUCLEOTIDE SEQUENCE</scope>
    <source>
        <tissue evidence="1">Young leaves</tissue>
    </source>
</reference>
<name>A0AAF0R3W5_SOLVR</name>
<organism evidence="1 2">
    <name type="scientific">Solanum verrucosum</name>
    <dbReference type="NCBI Taxonomy" id="315347"/>
    <lineage>
        <taxon>Eukaryota</taxon>
        <taxon>Viridiplantae</taxon>
        <taxon>Streptophyta</taxon>
        <taxon>Embryophyta</taxon>
        <taxon>Tracheophyta</taxon>
        <taxon>Spermatophyta</taxon>
        <taxon>Magnoliopsida</taxon>
        <taxon>eudicotyledons</taxon>
        <taxon>Gunneridae</taxon>
        <taxon>Pentapetalae</taxon>
        <taxon>asterids</taxon>
        <taxon>lamiids</taxon>
        <taxon>Solanales</taxon>
        <taxon>Solanaceae</taxon>
        <taxon>Solanoideae</taxon>
        <taxon>Solaneae</taxon>
        <taxon>Solanum</taxon>
    </lineage>
</organism>
<protein>
    <submittedName>
        <fullName evidence="1">Uncharacterized protein</fullName>
    </submittedName>
</protein>